<evidence type="ECO:0000313" key="3">
    <source>
        <dbReference type="EMBL" id="KNC98167.1"/>
    </source>
</evidence>
<dbReference type="VEuPathDB" id="FungiDB:SPPG_06572"/>
<dbReference type="OrthoDB" id="29523at2759"/>
<name>A0A0L0HAI6_SPIPD</name>
<feature type="domain" description="G-patch" evidence="2">
    <location>
        <begin position="12"/>
        <end position="58"/>
    </location>
</feature>
<dbReference type="STRING" id="645134.A0A0L0HAI6"/>
<feature type="compositionally biased region" description="Basic and acidic residues" evidence="1">
    <location>
        <begin position="248"/>
        <end position="270"/>
    </location>
</feature>
<dbReference type="PROSITE" id="PS50174">
    <property type="entry name" value="G_PATCH"/>
    <property type="match status" value="1"/>
</dbReference>
<sequence>MTTDEERPGFGHVSFAESHMAKFGWEKGQGLGKNRDGISRAVSVGFKNDTQGLGAKADEWSFAWWDHVFNKTSASIQISKDETSETIQVSAQVNKKAEKALLYGSFVKATPENVVSEDKDYTIKVTDEELLKACEGRTARKGARAHQPGKLARAGMEELTGSVSDEERQVGLKRKTVSEDGDEGDTVEKKKRKKEKKEKRRKERTNEEEDKKSKKREKKNRDKKAEKKAKTKRLSKCDTPPSTEDDSEPAKPDTATQERNHQANDTKEDLCTTLAPSDPIPSDNQIEIKDKKKKKRRETSPPSETADDETAPPKAKKEKKKKTKTKTTTADADSQDRTVQKKKKKRKGMDA</sequence>
<dbReference type="GO" id="GO:0003676">
    <property type="term" value="F:nucleic acid binding"/>
    <property type="evidence" value="ECO:0007669"/>
    <property type="project" value="InterPro"/>
</dbReference>
<reference evidence="3 4" key="1">
    <citation type="submission" date="2009-08" db="EMBL/GenBank/DDBJ databases">
        <title>The Genome Sequence of Spizellomyces punctatus strain DAOM BR117.</title>
        <authorList>
            <consortium name="The Broad Institute Genome Sequencing Platform"/>
            <person name="Russ C."/>
            <person name="Cuomo C."/>
            <person name="Shea T."/>
            <person name="Young S.K."/>
            <person name="Zeng Q."/>
            <person name="Koehrsen M."/>
            <person name="Haas B."/>
            <person name="Borodovsky M."/>
            <person name="Guigo R."/>
            <person name="Alvarado L."/>
            <person name="Berlin A."/>
            <person name="Bochicchio J."/>
            <person name="Borenstein D."/>
            <person name="Chapman S."/>
            <person name="Chen Z."/>
            <person name="Engels R."/>
            <person name="Freedman E."/>
            <person name="Gellesch M."/>
            <person name="Goldberg J."/>
            <person name="Griggs A."/>
            <person name="Gujja S."/>
            <person name="Heiman D."/>
            <person name="Hepburn T."/>
            <person name="Howarth C."/>
            <person name="Jen D."/>
            <person name="Larson L."/>
            <person name="Lewis B."/>
            <person name="Mehta T."/>
            <person name="Park D."/>
            <person name="Pearson M."/>
            <person name="Roberts A."/>
            <person name="Saif S."/>
            <person name="Shenoy N."/>
            <person name="Sisk P."/>
            <person name="Stolte C."/>
            <person name="Sykes S."/>
            <person name="Thomson T."/>
            <person name="Walk T."/>
            <person name="White J."/>
            <person name="Yandava C."/>
            <person name="Burger G."/>
            <person name="Gray M.W."/>
            <person name="Holland P.W.H."/>
            <person name="King N."/>
            <person name="Lang F.B.F."/>
            <person name="Roger A.J."/>
            <person name="Ruiz-Trillo I."/>
            <person name="Lander E."/>
            <person name="Nusbaum C."/>
        </authorList>
    </citation>
    <scope>NUCLEOTIDE SEQUENCE [LARGE SCALE GENOMIC DNA]</scope>
    <source>
        <strain evidence="3 4">DAOM BR117</strain>
    </source>
</reference>
<protein>
    <recommendedName>
        <fullName evidence="2">G-patch domain-containing protein</fullName>
    </recommendedName>
</protein>
<dbReference type="InParanoid" id="A0A0L0HAI6"/>
<dbReference type="SMART" id="SM00443">
    <property type="entry name" value="G_patch"/>
    <property type="match status" value="1"/>
</dbReference>
<dbReference type="GO" id="GO:0005730">
    <property type="term" value="C:nucleolus"/>
    <property type="evidence" value="ECO:0007669"/>
    <property type="project" value="TreeGrafter"/>
</dbReference>
<evidence type="ECO:0000259" key="2">
    <source>
        <dbReference type="PROSITE" id="PS50174"/>
    </source>
</evidence>
<dbReference type="PANTHER" id="PTHR23149">
    <property type="entry name" value="G PATCH DOMAIN CONTAINING PROTEIN"/>
    <property type="match status" value="1"/>
</dbReference>
<feature type="compositionally biased region" description="Basic residues" evidence="1">
    <location>
        <begin position="189"/>
        <end position="203"/>
    </location>
</feature>
<keyword evidence="4" id="KW-1185">Reference proteome</keyword>
<dbReference type="Pfam" id="PF01585">
    <property type="entry name" value="G-patch"/>
    <property type="match status" value="1"/>
</dbReference>
<dbReference type="InterPro" id="IPR000467">
    <property type="entry name" value="G_patch_dom"/>
</dbReference>
<gene>
    <name evidence="3" type="ORF">SPPG_06572</name>
</gene>
<dbReference type="OMA" id="KTTHDHT"/>
<feature type="compositionally biased region" description="Basic residues" evidence="1">
    <location>
        <begin position="314"/>
        <end position="325"/>
    </location>
</feature>
<dbReference type="PANTHER" id="PTHR23149:SF9">
    <property type="entry name" value="G PATCH DOMAIN-CONTAINING PROTEIN 4"/>
    <property type="match status" value="1"/>
</dbReference>
<dbReference type="eggNOG" id="KOG2809">
    <property type="taxonomic scope" value="Eukaryota"/>
</dbReference>
<dbReference type="GeneID" id="27689864"/>
<dbReference type="RefSeq" id="XP_016606207.1">
    <property type="nucleotide sequence ID" value="XM_016754772.1"/>
</dbReference>
<dbReference type="Proteomes" id="UP000053201">
    <property type="component" value="Unassembled WGS sequence"/>
</dbReference>
<dbReference type="EMBL" id="KQ257461">
    <property type="protein sequence ID" value="KNC98167.1"/>
    <property type="molecule type" value="Genomic_DNA"/>
</dbReference>
<organism evidence="3 4">
    <name type="scientific">Spizellomyces punctatus (strain DAOM BR117)</name>
    <dbReference type="NCBI Taxonomy" id="645134"/>
    <lineage>
        <taxon>Eukaryota</taxon>
        <taxon>Fungi</taxon>
        <taxon>Fungi incertae sedis</taxon>
        <taxon>Chytridiomycota</taxon>
        <taxon>Chytridiomycota incertae sedis</taxon>
        <taxon>Chytridiomycetes</taxon>
        <taxon>Spizellomycetales</taxon>
        <taxon>Spizellomycetaceae</taxon>
        <taxon>Spizellomyces</taxon>
    </lineage>
</organism>
<proteinExistence type="predicted"/>
<dbReference type="AlphaFoldDB" id="A0A0L0HAI6"/>
<evidence type="ECO:0000256" key="1">
    <source>
        <dbReference type="SAM" id="MobiDB-lite"/>
    </source>
</evidence>
<feature type="compositionally biased region" description="Basic residues" evidence="1">
    <location>
        <begin position="340"/>
        <end position="351"/>
    </location>
</feature>
<accession>A0A0L0HAI6</accession>
<evidence type="ECO:0000313" key="4">
    <source>
        <dbReference type="Proteomes" id="UP000053201"/>
    </source>
</evidence>
<feature type="region of interest" description="Disordered" evidence="1">
    <location>
        <begin position="134"/>
        <end position="351"/>
    </location>
</feature>
<dbReference type="InterPro" id="IPR050656">
    <property type="entry name" value="PINX1"/>
</dbReference>